<dbReference type="PROSITE" id="PS50263">
    <property type="entry name" value="CN_HYDROLASE"/>
    <property type="match status" value="1"/>
</dbReference>
<dbReference type="InterPro" id="IPR036526">
    <property type="entry name" value="C-N_Hydrolase_sf"/>
</dbReference>
<comment type="caution">
    <text evidence="2">The sequence shown here is derived from an EMBL/GenBank/DDBJ whole genome shotgun (WGS) entry which is preliminary data.</text>
</comment>
<feature type="domain" description="CN hydrolase" evidence="1">
    <location>
        <begin position="133"/>
        <end position="377"/>
    </location>
</feature>
<dbReference type="EMBL" id="VSSQ01019349">
    <property type="protein sequence ID" value="MPM63331.1"/>
    <property type="molecule type" value="Genomic_DNA"/>
</dbReference>
<dbReference type="Pfam" id="PF00795">
    <property type="entry name" value="CN_hydrolase"/>
    <property type="match status" value="1"/>
</dbReference>
<name>A0A645BFA7_9ZZZZ</name>
<sequence>MINKYVLPIPVRFIDNKVFSNKVVDINLTHSEDFLLNTNWNAFDMKYEYLPYMATPQEISYALACQNIAKGDCIDDSKTQLENIRKYYKLWNNYIPAMENNDDSLCEIKVKHIIDNSKKYHAISVETPATKQIKVAVGNARLSENDFIQALKNKPNRSYKRYQQVSKLLHEALEEEVDILVLPENFLPWEWLPDISRLCANNQMALITGVEHILSSKNGLEPQKVYNLTAVILPYVKDSFKFSHVVYHHKVHYSPLEKRKIQGYRMEPFPGDQYQLFQWKDLWFSVYCCFELASINDRSLFKSYADLTVAVEWNSDVIYFSNIIESLCRDLHCYCIQVNSSNYGDSRVISPSKTELRDIIKTKGGLNPTILVDEINIDDLRDFQRKEYELQKEDDRFKPTPPSFLTSVPEHKQNRTLWEHFDELTKIKEMSEID</sequence>
<gene>
    <name evidence="2" type="ORF">SDC9_110211</name>
</gene>
<organism evidence="2">
    <name type="scientific">bioreactor metagenome</name>
    <dbReference type="NCBI Taxonomy" id="1076179"/>
    <lineage>
        <taxon>unclassified sequences</taxon>
        <taxon>metagenomes</taxon>
        <taxon>ecological metagenomes</taxon>
    </lineage>
</organism>
<dbReference type="AlphaFoldDB" id="A0A645BFA7"/>
<dbReference type="InterPro" id="IPR003010">
    <property type="entry name" value="C-N_Hydrolase"/>
</dbReference>
<proteinExistence type="predicted"/>
<protein>
    <recommendedName>
        <fullName evidence="1">CN hydrolase domain-containing protein</fullName>
    </recommendedName>
</protein>
<evidence type="ECO:0000259" key="1">
    <source>
        <dbReference type="PROSITE" id="PS50263"/>
    </source>
</evidence>
<evidence type="ECO:0000313" key="2">
    <source>
        <dbReference type="EMBL" id="MPM63331.1"/>
    </source>
</evidence>
<dbReference type="Gene3D" id="3.60.110.10">
    <property type="entry name" value="Carbon-nitrogen hydrolase"/>
    <property type="match status" value="1"/>
</dbReference>
<reference evidence="2" key="1">
    <citation type="submission" date="2019-08" db="EMBL/GenBank/DDBJ databases">
        <authorList>
            <person name="Kucharzyk K."/>
            <person name="Murdoch R.W."/>
            <person name="Higgins S."/>
            <person name="Loffler F."/>
        </authorList>
    </citation>
    <scope>NUCLEOTIDE SEQUENCE</scope>
</reference>
<accession>A0A645BFA7</accession>
<dbReference type="SUPFAM" id="SSF56317">
    <property type="entry name" value="Carbon-nitrogen hydrolase"/>
    <property type="match status" value="1"/>
</dbReference>